<evidence type="ECO:0000256" key="2">
    <source>
        <dbReference type="SAM" id="Phobius"/>
    </source>
</evidence>
<reference evidence="3 4" key="1">
    <citation type="submission" date="2019-06" db="EMBL/GenBank/DDBJ databases">
        <title>A chromosomal-level reference genome of Carpinus fangiana (Coryloideae, Betulaceae).</title>
        <authorList>
            <person name="Yang X."/>
            <person name="Wang Z."/>
            <person name="Zhang L."/>
            <person name="Hao G."/>
            <person name="Liu J."/>
            <person name="Yang Y."/>
        </authorList>
    </citation>
    <scope>NUCLEOTIDE SEQUENCE [LARGE SCALE GENOMIC DNA]</scope>
    <source>
        <strain evidence="3">Cfa_2016G</strain>
        <tissue evidence="3">Leaf</tissue>
    </source>
</reference>
<protein>
    <submittedName>
        <fullName evidence="3">Uncharacterized protein</fullName>
    </submittedName>
</protein>
<dbReference type="AlphaFoldDB" id="A0A5N6RTE2"/>
<feature type="transmembrane region" description="Helical" evidence="2">
    <location>
        <begin position="86"/>
        <end position="105"/>
    </location>
</feature>
<name>A0A5N6RTE2_9ROSI</name>
<evidence type="ECO:0000313" key="4">
    <source>
        <dbReference type="Proteomes" id="UP000327013"/>
    </source>
</evidence>
<sequence length="134" mass="15240">MADQSTMPSIMESKPMHPLHQIAETPTHKLLLKQDKEDEKLLAKCVEELKKKGIKFDLLKEVDTLRRAKSLRVEAKAVSKWSARDFATLFFFAMSCLVLGITRVIDCLCGGGHDNQKEEAGREEEERGGHMREK</sequence>
<gene>
    <name evidence="3" type="ORF">FH972_020466</name>
</gene>
<keyword evidence="4" id="KW-1185">Reference proteome</keyword>
<evidence type="ECO:0000256" key="1">
    <source>
        <dbReference type="SAM" id="MobiDB-lite"/>
    </source>
</evidence>
<keyword evidence="2" id="KW-0812">Transmembrane</keyword>
<accession>A0A5N6RTE2</accession>
<dbReference type="Proteomes" id="UP000327013">
    <property type="component" value="Chromosome 8"/>
</dbReference>
<keyword evidence="2" id="KW-0472">Membrane</keyword>
<keyword evidence="2" id="KW-1133">Transmembrane helix</keyword>
<proteinExistence type="predicted"/>
<dbReference type="PANTHER" id="PTHR33287">
    <property type="entry name" value="OS03G0453550 PROTEIN"/>
    <property type="match status" value="1"/>
</dbReference>
<dbReference type="EMBL" id="CM017328">
    <property type="protein sequence ID" value="KAE8125688.1"/>
    <property type="molecule type" value="Genomic_DNA"/>
</dbReference>
<evidence type="ECO:0000313" key="3">
    <source>
        <dbReference type="EMBL" id="KAE8125688.1"/>
    </source>
</evidence>
<feature type="region of interest" description="Disordered" evidence="1">
    <location>
        <begin position="115"/>
        <end position="134"/>
    </location>
</feature>
<dbReference type="OrthoDB" id="1888718at2759"/>
<organism evidence="3 4">
    <name type="scientific">Carpinus fangiana</name>
    <dbReference type="NCBI Taxonomy" id="176857"/>
    <lineage>
        <taxon>Eukaryota</taxon>
        <taxon>Viridiplantae</taxon>
        <taxon>Streptophyta</taxon>
        <taxon>Embryophyta</taxon>
        <taxon>Tracheophyta</taxon>
        <taxon>Spermatophyta</taxon>
        <taxon>Magnoliopsida</taxon>
        <taxon>eudicotyledons</taxon>
        <taxon>Gunneridae</taxon>
        <taxon>Pentapetalae</taxon>
        <taxon>rosids</taxon>
        <taxon>fabids</taxon>
        <taxon>Fagales</taxon>
        <taxon>Betulaceae</taxon>
        <taxon>Carpinus</taxon>
    </lineage>
</organism>
<dbReference type="PANTHER" id="PTHR33287:SF11">
    <property type="entry name" value="OS03G0778400 PROTEIN"/>
    <property type="match status" value="1"/>
</dbReference>